<feature type="region of interest" description="Disordered" evidence="1">
    <location>
        <begin position="51"/>
        <end position="312"/>
    </location>
</feature>
<accession>A0AAJ0HMT2</accession>
<keyword evidence="3" id="KW-1185">Reference proteome</keyword>
<feature type="compositionally biased region" description="Basic and acidic residues" evidence="1">
    <location>
        <begin position="368"/>
        <end position="377"/>
    </location>
</feature>
<comment type="caution">
    <text evidence="2">The sequence shown here is derived from an EMBL/GenBank/DDBJ whole genome shotgun (WGS) entry which is preliminary data.</text>
</comment>
<feature type="compositionally biased region" description="Basic and acidic residues" evidence="1">
    <location>
        <begin position="270"/>
        <end position="282"/>
    </location>
</feature>
<protein>
    <recommendedName>
        <fullName evidence="4">Proteophosphoglycan 5</fullName>
    </recommendedName>
</protein>
<evidence type="ECO:0008006" key="4">
    <source>
        <dbReference type="Google" id="ProtNLM"/>
    </source>
</evidence>
<dbReference type="AlphaFoldDB" id="A0AAJ0HMT2"/>
<feature type="compositionally biased region" description="Basic and acidic residues" evidence="1">
    <location>
        <begin position="174"/>
        <end position="196"/>
    </location>
</feature>
<feature type="region of interest" description="Disordered" evidence="1">
    <location>
        <begin position="1"/>
        <end position="36"/>
    </location>
</feature>
<feature type="compositionally biased region" description="Polar residues" evidence="1">
    <location>
        <begin position="20"/>
        <end position="36"/>
    </location>
</feature>
<dbReference type="GO" id="GO:0016071">
    <property type="term" value="P:mRNA metabolic process"/>
    <property type="evidence" value="ECO:0007669"/>
    <property type="project" value="UniProtKB-ARBA"/>
</dbReference>
<dbReference type="Proteomes" id="UP001275084">
    <property type="component" value="Unassembled WGS sequence"/>
</dbReference>
<name>A0AAJ0HMT2_9PEZI</name>
<organism evidence="2 3">
    <name type="scientific">Lasiosphaeria hispida</name>
    <dbReference type="NCBI Taxonomy" id="260671"/>
    <lineage>
        <taxon>Eukaryota</taxon>
        <taxon>Fungi</taxon>
        <taxon>Dikarya</taxon>
        <taxon>Ascomycota</taxon>
        <taxon>Pezizomycotina</taxon>
        <taxon>Sordariomycetes</taxon>
        <taxon>Sordariomycetidae</taxon>
        <taxon>Sordariales</taxon>
        <taxon>Lasiosphaeriaceae</taxon>
        <taxon>Lasiosphaeria</taxon>
    </lineage>
</organism>
<gene>
    <name evidence="2" type="ORF">B0T25DRAFT_159533</name>
</gene>
<reference evidence="2" key="1">
    <citation type="journal article" date="2023" name="Mol. Phylogenet. Evol.">
        <title>Genome-scale phylogeny and comparative genomics of the fungal order Sordariales.</title>
        <authorList>
            <person name="Hensen N."/>
            <person name="Bonometti L."/>
            <person name="Westerberg I."/>
            <person name="Brannstrom I.O."/>
            <person name="Guillou S."/>
            <person name="Cros-Aarteil S."/>
            <person name="Calhoun S."/>
            <person name="Haridas S."/>
            <person name="Kuo A."/>
            <person name="Mondo S."/>
            <person name="Pangilinan J."/>
            <person name="Riley R."/>
            <person name="LaButti K."/>
            <person name="Andreopoulos B."/>
            <person name="Lipzen A."/>
            <person name="Chen C."/>
            <person name="Yan M."/>
            <person name="Daum C."/>
            <person name="Ng V."/>
            <person name="Clum A."/>
            <person name="Steindorff A."/>
            <person name="Ohm R.A."/>
            <person name="Martin F."/>
            <person name="Silar P."/>
            <person name="Natvig D.O."/>
            <person name="Lalanne C."/>
            <person name="Gautier V."/>
            <person name="Ament-Velasquez S.L."/>
            <person name="Kruys A."/>
            <person name="Hutchinson M.I."/>
            <person name="Powell A.J."/>
            <person name="Barry K."/>
            <person name="Miller A.N."/>
            <person name="Grigoriev I.V."/>
            <person name="Debuchy R."/>
            <person name="Gladieux P."/>
            <person name="Hiltunen Thoren M."/>
            <person name="Johannesson H."/>
        </authorList>
    </citation>
    <scope>NUCLEOTIDE SEQUENCE</scope>
    <source>
        <strain evidence="2">CBS 955.72</strain>
    </source>
</reference>
<evidence type="ECO:0000313" key="3">
    <source>
        <dbReference type="Proteomes" id="UP001275084"/>
    </source>
</evidence>
<dbReference type="EMBL" id="JAUIQD010000003">
    <property type="protein sequence ID" value="KAK3357466.1"/>
    <property type="molecule type" value="Genomic_DNA"/>
</dbReference>
<proteinExistence type="predicted"/>
<feature type="compositionally biased region" description="Polar residues" evidence="1">
    <location>
        <begin position="383"/>
        <end position="399"/>
    </location>
</feature>
<evidence type="ECO:0000313" key="2">
    <source>
        <dbReference type="EMBL" id="KAK3357466.1"/>
    </source>
</evidence>
<reference evidence="2" key="2">
    <citation type="submission" date="2023-06" db="EMBL/GenBank/DDBJ databases">
        <authorList>
            <consortium name="Lawrence Berkeley National Laboratory"/>
            <person name="Haridas S."/>
            <person name="Hensen N."/>
            <person name="Bonometti L."/>
            <person name="Westerberg I."/>
            <person name="Brannstrom I.O."/>
            <person name="Guillou S."/>
            <person name="Cros-Aarteil S."/>
            <person name="Calhoun S."/>
            <person name="Kuo A."/>
            <person name="Mondo S."/>
            <person name="Pangilinan J."/>
            <person name="Riley R."/>
            <person name="Labutti K."/>
            <person name="Andreopoulos B."/>
            <person name="Lipzen A."/>
            <person name="Chen C."/>
            <person name="Yanf M."/>
            <person name="Daum C."/>
            <person name="Ng V."/>
            <person name="Clum A."/>
            <person name="Steindorff A."/>
            <person name="Ohm R."/>
            <person name="Martin F."/>
            <person name="Silar P."/>
            <person name="Natvig D."/>
            <person name="Lalanne C."/>
            <person name="Gautier V."/>
            <person name="Ament-Velasquez S.L."/>
            <person name="Kruys A."/>
            <person name="Hutchinson M.I."/>
            <person name="Powell A.J."/>
            <person name="Barry K."/>
            <person name="Miller A.N."/>
            <person name="Grigoriev I.V."/>
            <person name="Debuchy R."/>
            <person name="Gladieux P."/>
            <person name="Thoren M.H."/>
            <person name="Johannesson H."/>
        </authorList>
    </citation>
    <scope>NUCLEOTIDE SEQUENCE</scope>
    <source>
        <strain evidence="2">CBS 955.72</strain>
    </source>
</reference>
<feature type="compositionally biased region" description="Low complexity" evidence="1">
    <location>
        <begin position="108"/>
        <end position="135"/>
    </location>
</feature>
<dbReference type="InterPro" id="IPR028322">
    <property type="entry name" value="PNRC-like_rgn"/>
</dbReference>
<feature type="compositionally biased region" description="Pro residues" evidence="1">
    <location>
        <begin position="207"/>
        <end position="217"/>
    </location>
</feature>
<feature type="compositionally biased region" description="Basic residues" evidence="1">
    <location>
        <begin position="73"/>
        <end position="83"/>
    </location>
</feature>
<sequence length="399" mass="42973">MQQYPNPPKGTPGRRRANRHSVNSPARKTYASENDMSTAVPYPIDFAIASPYTPQKPLAHSPAPASQPNNTKPKPRSGNKSRPKQVSTSPGPAKAGRSTPPQTAPPKTVTATAFAGATFHASPAPSSLPIPSFLAKAMDSPGLRGPTRMSQEPSPPATDSEAPTPRNRLLTMDIAREESPLDLFFRADRAEKERARRASSANVLAPNPGPFSPPTQPKSPQEPRTLPNGLGTYRRRQSTQRNSSAGISFTELDGTPGRPMGPAFSTPYQDRIRAARSNEKQAESAQKAAPQPQLQELPHHQHQPSNYDLSERLKQFLAVPTAQYNSQPVHVAPVPAATPKQDWSVSGPQQVSMPSSTSHGVDQGRPPELLHMEDSLRRMLKISSGSNVGAAPSTSYRSS</sequence>
<feature type="compositionally biased region" description="Polar residues" evidence="1">
    <location>
        <begin position="341"/>
        <end position="360"/>
    </location>
</feature>
<feature type="compositionally biased region" description="Pro residues" evidence="1">
    <location>
        <begin position="1"/>
        <end position="10"/>
    </location>
</feature>
<feature type="compositionally biased region" description="Low complexity" evidence="1">
    <location>
        <begin position="285"/>
        <end position="296"/>
    </location>
</feature>
<dbReference type="Pfam" id="PF15365">
    <property type="entry name" value="PNRC"/>
    <property type="match status" value="1"/>
</dbReference>
<evidence type="ECO:0000256" key="1">
    <source>
        <dbReference type="SAM" id="MobiDB-lite"/>
    </source>
</evidence>
<feature type="region of interest" description="Disordered" evidence="1">
    <location>
        <begin position="331"/>
        <end position="399"/>
    </location>
</feature>